<evidence type="ECO:0000313" key="3">
    <source>
        <dbReference type="Proteomes" id="UP001164929"/>
    </source>
</evidence>
<sequence>MGPLKADRTTAACTITPLLLRAFLDSFSKAGHEISRKVGSLLFTRAFQIYKEKIERTSVRLGGLHEEAESVIQPRMTCRQQGTREHVWFKFTANGANPGKIIATVDSKINRFLSSCFKIYSPSNIPAIDGLLSPLLLKNCCVRLESELSSSPMASLSRTKHSTQR</sequence>
<dbReference type="AlphaFoldDB" id="A0AAD6PRJ4"/>
<accession>A0AAD6PRJ4</accession>
<protein>
    <submittedName>
        <fullName evidence="1">Uncharacterized protein</fullName>
    </submittedName>
</protein>
<dbReference type="EMBL" id="JAQIZT010000018">
    <property type="protein sequence ID" value="KAJ6956912.1"/>
    <property type="molecule type" value="Genomic_DNA"/>
</dbReference>
<dbReference type="Proteomes" id="UP001164929">
    <property type="component" value="Chromosome 18"/>
</dbReference>
<proteinExistence type="predicted"/>
<organism evidence="1 3">
    <name type="scientific">Populus alba x Populus x berolinensis</name>
    <dbReference type="NCBI Taxonomy" id="444605"/>
    <lineage>
        <taxon>Eukaryota</taxon>
        <taxon>Viridiplantae</taxon>
        <taxon>Streptophyta</taxon>
        <taxon>Embryophyta</taxon>
        <taxon>Tracheophyta</taxon>
        <taxon>Spermatophyta</taxon>
        <taxon>Magnoliopsida</taxon>
        <taxon>eudicotyledons</taxon>
        <taxon>Gunneridae</taxon>
        <taxon>Pentapetalae</taxon>
        <taxon>rosids</taxon>
        <taxon>fabids</taxon>
        <taxon>Malpighiales</taxon>
        <taxon>Salicaceae</taxon>
        <taxon>Saliceae</taxon>
        <taxon>Populus</taxon>
    </lineage>
</organism>
<keyword evidence="3" id="KW-1185">Reference proteome</keyword>
<gene>
    <name evidence="1" type="ORF">NC653_038941</name>
    <name evidence="2" type="ORF">NC653_038970</name>
</gene>
<name>A0AAD6PRJ4_9ROSI</name>
<comment type="caution">
    <text evidence="1">The sequence shown here is derived from an EMBL/GenBank/DDBJ whole genome shotgun (WGS) entry which is preliminary data.</text>
</comment>
<evidence type="ECO:0000313" key="1">
    <source>
        <dbReference type="EMBL" id="KAJ6956877.1"/>
    </source>
</evidence>
<reference evidence="1 3" key="1">
    <citation type="journal article" date="2023" name="Mol. Ecol. Resour.">
        <title>Chromosome-level genome assembly of a triploid poplar Populus alba 'Berolinensis'.</title>
        <authorList>
            <person name="Chen S."/>
            <person name="Yu Y."/>
            <person name="Wang X."/>
            <person name="Wang S."/>
            <person name="Zhang T."/>
            <person name="Zhou Y."/>
            <person name="He R."/>
            <person name="Meng N."/>
            <person name="Wang Y."/>
            <person name="Liu W."/>
            <person name="Liu Z."/>
            <person name="Liu J."/>
            <person name="Guo Q."/>
            <person name="Huang H."/>
            <person name="Sederoff R.R."/>
            <person name="Wang G."/>
            <person name="Qu G."/>
            <person name="Chen S."/>
        </authorList>
    </citation>
    <scope>NUCLEOTIDE SEQUENCE [LARGE SCALE GENOMIC DNA]</scope>
    <source>
        <strain evidence="1">SC-2020</strain>
    </source>
</reference>
<dbReference type="EMBL" id="JAQIZT010000018">
    <property type="protein sequence ID" value="KAJ6956877.1"/>
    <property type="molecule type" value="Genomic_DNA"/>
</dbReference>
<evidence type="ECO:0000313" key="2">
    <source>
        <dbReference type="EMBL" id="KAJ6956912.1"/>
    </source>
</evidence>